<comment type="caution">
    <text evidence="2">The sequence shown here is derived from an EMBL/GenBank/DDBJ whole genome shotgun (WGS) entry which is preliminary data.</text>
</comment>
<feature type="non-terminal residue" evidence="2">
    <location>
        <position position="1"/>
    </location>
</feature>
<keyword evidence="3" id="KW-1185">Reference proteome</keyword>
<name>A0A8J4FA88_9CHLO</name>
<protein>
    <submittedName>
        <fullName evidence="2">Uncharacterized protein</fullName>
    </submittedName>
</protein>
<gene>
    <name evidence="2" type="ORF">Vafri_21062</name>
</gene>
<proteinExistence type="predicted"/>
<sequence length="115" mass="11831">IGTPMGNHQPAANSTEILVRPLFRRRAPLPLSDVCVNTRGQGPIDSDGLDRPSSDGPYAVPDVRTSRLIHFSGVVSWSSPGAPSLGDVVTATAAAAAAMPLLLPSTPCLTSATKS</sequence>
<organism evidence="2 3">
    <name type="scientific">Volvox africanus</name>
    <dbReference type="NCBI Taxonomy" id="51714"/>
    <lineage>
        <taxon>Eukaryota</taxon>
        <taxon>Viridiplantae</taxon>
        <taxon>Chlorophyta</taxon>
        <taxon>core chlorophytes</taxon>
        <taxon>Chlorophyceae</taxon>
        <taxon>CS clade</taxon>
        <taxon>Chlamydomonadales</taxon>
        <taxon>Volvocaceae</taxon>
        <taxon>Volvox</taxon>
    </lineage>
</organism>
<dbReference type="EMBL" id="BNCO01000104">
    <property type="protein sequence ID" value="GIL67786.1"/>
    <property type="molecule type" value="Genomic_DNA"/>
</dbReference>
<dbReference type="AlphaFoldDB" id="A0A8J4FA88"/>
<feature type="region of interest" description="Disordered" evidence="1">
    <location>
        <begin position="34"/>
        <end position="57"/>
    </location>
</feature>
<feature type="non-terminal residue" evidence="2">
    <location>
        <position position="115"/>
    </location>
</feature>
<evidence type="ECO:0000313" key="2">
    <source>
        <dbReference type="EMBL" id="GIL67786.1"/>
    </source>
</evidence>
<dbReference type="Proteomes" id="UP000747399">
    <property type="component" value="Unassembled WGS sequence"/>
</dbReference>
<evidence type="ECO:0000256" key="1">
    <source>
        <dbReference type="SAM" id="MobiDB-lite"/>
    </source>
</evidence>
<evidence type="ECO:0000313" key="3">
    <source>
        <dbReference type="Proteomes" id="UP000747399"/>
    </source>
</evidence>
<reference evidence="2" key="1">
    <citation type="journal article" date="2021" name="Proc. Natl. Acad. Sci. U.S.A.">
        <title>Three genomes in the algal genus Volvox reveal the fate of a haploid sex-determining region after a transition to homothallism.</title>
        <authorList>
            <person name="Yamamoto K."/>
            <person name="Hamaji T."/>
            <person name="Kawai-Toyooka H."/>
            <person name="Matsuzaki R."/>
            <person name="Takahashi F."/>
            <person name="Nishimura Y."/>
            <person name="Kawachi M."/>
            <person name="Noguchi H."/>
            <person name="Minakuchi Y."/>
            <person name="Umen J.G."/>
            <person name="Toyoda A."/>
            <person name="Nozaki H."/>
        </authorList>
    </citation>
    <scope>NUCLEOTIDE SEQUENCE</scope>
    <source>
        <strain evidence="2">NIES-3780</strain>
    </source>
</reference>
<accession>A0A8J4FA88</accession>